<dbReference type="InterPro" id="IPR018513">
    <property type="entry name" value="Cell_synthase_bac"/>
</dbReference>
<dbReference type="InterPro" id="IPR051913">
    <property type="entry name" value="GH2_Domain-Containing"/>
</dbReference>
<dbReference type="Pfam" id="PF13290">
    <property type="entry name" value="CHB_HEX_C_1"/>
    <property type="match status" value="1"/>
</dbReference>
<dbReference type="InterPro" id="IPR008979">
    <property type="entry name" value="Galactose-bd-like_sf"/>
</dbReference>
<dbReference type="InterPro" id="IPR032311">
    <property type="entry name" value="DUF4982"/>
</dbReference>
<dbReference type="InterPro" id="IPR006101">
    <property type="entry name" value="Glyco_hydro_2"/>
</dbReference>
<gene>
    <name evidence="5" type="ORF">JIN81_10045</name>
</gene>
<dbReference type="RefSeq" id="WP_200278812.1">
    <property type="nucleotide sequence ID" value="NZ_JAENII010000006.1"/>
</dbReference>
<dbReference type="Pfam" id="PF22666">
    <property type="entry name" value="Glyco_hydro_2_N2"/>
    <property type="match status" value="1"/>
</dbReference>
<dbReference type="GO" id="GO:0030246">
    <property type="term" value="F:carbohydrate binding"/>
    <property type="evidence" value="ECO:0007669"/>
    <property type="project" value="InterPro"/>
</dbReference>
<dbReference type="InterPro" id="IPR023232">
    <property type="entry name" value="Glyco_hydro_2_AS"/>
</dbReference>
<organism evidence="5 6">
    <name type="scientific">Haloferula rosea</name>
    <dbReference type="NCBI Taxonomy" id="490093"/>
    <lineage>
        <taxon>Bacteria</taxon>
        <taxon>Pseudomonadati</taxon>
        <taxon>Verrucomicrobiota</taxon>
        <taxon>Verrucomicrobiia</taxon>
        <taxon>Verrucomicrobiales</taxon>
        <taxon>Verrucomicrobiaceae</taxon>
        <taxon>Haloferula</taxon>
    </lineage>
</organism>
<evidence type="ECO:0000256" key="2">
    <source>
        <dbReference type="ARBA" id="ARBA00022801"/>
    </source>
</evidence>
<dbReference type="SUPFAM" id="SSF49785">
    <property type="entry name" value="Galactose-binding domain-like"/>
    <property type="match status" value="2"/>
</dbReference>
<dbReference type="Pfam" id="PF00703">
    <property type="entry name" value="Glyco_hydro_2"/>
    <property type="match status" value="1"/>
</dbReference>
<dbReference type="InterPro" id="IPR054593">
    <property type="entry name" value="Beta-mannosidase-like_N2"/>
</dbReference>
<dbReference type="InterPro" id="IPR059177">
    <property type="entry name" value="GH29D-like_dom"/>
</dbReference>
<dbReference type="PROSITE" id="PS00608">
    <property type="entry name" value="GLYCOSYL_HYDROL_F2_2"/>
    <property type="match status" value="1"/>
</dbReference>
<evidence type="ECO:0000313" key="6">
    <source>
        <dbReference type="Proteomes" id="UP000658278"/>
    </source>
</evidence>
<evidence type="ECO:0000256" key="3">
    <source>
        <dbReference type="ARBA" id="ARBA00023295"/>
    </source>
</evidence>
<dbReference type="GO" id="GO:0006011">
    <property type="term" value="P:UDP-alpha-D-glucose metabolic process"/>
    <property type="evidence" value="ECO:0007669"/>
    <property type="project" value="InterPro"/>
</dbReference>
<dbReference type="PROSITE" id="PS51175">
    <property type="entry name" value="CBM6"/>
    <property type="match status" value="1"/>
</dbReference>
<dbReference type="EMBL" id="JAENII010000006">
    <property type="protein sequence ID" value="MBK1827364.1"/>
    <property type="molecule type" value="Genomic_DNA"/>
</dbReference>
<dbReference type="Pfam" id="PF03170">
    <property type="entry name" value="BcsB"/>
    <property type="match status" value="1"/>
</dbReference>
<dbReference type="SUPFAM" id="SSF51445">
    <property type="entry name" value="(Trans)glycosidases"/>
    <property type="match status" value="1"/>
</dbReference>
<dbReference type="InterPro" id="IPR013783">
    <property type="entry name" value="Ig-like_fold"/>
</dbReference>
<dbReference type="Proteomes" id="UP000658278">
    <property type="component" value="Unassembled WGS sequence"/>
</dbReference>
<dbReference type="InterPro" id="IPR040605">
    <property type="entry name" value="Glyco_hydro2_dom5"/>
</dbReference>
<dbReference type="PANTHER" id="PTHR42732">
    <property type="entry name" value="BETA-GALACTOSIDASE"/>
    <property type="match status" value="1"/>
</dbReference>
<protein>
    <submittedName>
        <fullName evidence="5">DUF4982 domain-containing protein</fullName>
    </submittedName>
</protein>
<dbReference type="Pfam" id="PF16355">
    <property type="entry name" value="DUF4982"/>
    <property type="match status" value="1"/>
</dbReference>
<proteinExistence type="inferred from homology"/>
<dbReference type="Gene3D" id="3.20.20.80">
    <property type="entry name" value="Glycosidases"/>
    <property type="match status" value="1"/>
</dbReference>
<keyword evidence="2" id="KW-0378">Hydrolase</keyword>
<dbReference type="SUPFAM" id="SSF49303">
    <property type="entry name" value="beta-Galactosidase/glucuronidase domain"/>
    <property type="match status" value="1"/>
</dbReference>
<evidence type="ECO:0000313" key="5">
    <source>
        <dbReference type="EMBL" id="MBK1827364.1"/>
    </source>
</evidence>
<reference evidence="5" key="1">
    <citation type="submission" date="2021-01" db="EMBL/GenBank/DDBJ databases">
        <title>Modified the classification status of verrucomicrobia.</title>
        <authorList>
            <person name="Feng X."/>
        </authorList>
    </citation>
    <scope>NUCLEOTIDE SEQUENCE</scope>
    <source>
        <strain evidence="5">KCTC 22201</strain>
    </source>
</reference>
<comment type="similarity">
    <text evidence="1">Belongs to the glycosyl hydrolase 2 family.</text>
</comment>
<dbReference type="AlphaFoldDB" id="A0A934RDR2"/>
<dbReference type="InterPro" id="IPR005084">
    <property type="entry name" value="CBM6"/>
</dbReference>
<sequence length="999" mass="111366">MNLPRLLLAALLLTGLLSTLPARERLSLNDQWTFLHADTISESFPAGETRVVDVPHDWSWEAGPRQNGAQKDRGGYRIGGVGWYRKKFDLPDSFADKRVTLHFDGAYRYATVFLNGHQLGTRPYGFISFQHEVTPHLKPRDNTLEVRLDCRLEPSTRWYHPCGIYAPVTLVATDATSRFADDATVITTPAVSASRASITISTEIVNPEGLTLEVSVLDPKGKPLEAKSSSARTSVTTEFTLTQPKLWSPGAPSLHTAVLTLRDGDRTRDEIRIPFGIRSIRWDKDTGFHLNGKVVKLKGVCEHLTGGPVGGAWPEPLIEWKLRLLKDMGCNAIRTAHNPQIPAFYDLCDRLGIMVMDEIFDGWSRKADKDYGALDFNKWWRKDLSAWIKRDRNHPSIIIWSVGNETHGAVAKDIVALCHKLDPSRPVTSGASGSGAMDVLGVNGNSESQRFFKRGPSDKPFVATEAPHTWQVRGYYKSRTWYRDGFPNKRQDPFETPDLTPREIFTQAFLAPADMANRKQFFNSSYDNATVRINARQHWEKVRDLPWISGHFRWTGFDYPGEAGYVHGGWPFHAFAGGALDLAGFKKDLFHLYQSQWTGSPMVHILPHWTHPRMQPGTEIPIHVYSNADEVELLLNGKSLGTDRPGRSWDEMQCEWMIPWQPGEITAIARRDGKEVARHQHQTAATPEALEADIDARFENHPIITLTTVDKHGVTYPYGENRIHAAIEGPARILSFENGHPADTDPPVAATRRAFMGKARLFLEGSPRSVTFASILGERRQLTSDQVAIFARQLDPHGDWNSDPLAIHYTTDGSEPDTSSPRYTAPFPVPTSCTVKAIVLRQDNIILKMSESFGPQLGLHWAGDEEVQTDTGSTTALQAESAKFSGPVVVTGGKGYHGTGYLDFKGKEGKVEFYQENDGPPGDATLIIRYANADPKGKRPLKVTLNGKPIATAAFPKTRDWGSDWKTIKIPARLQSGANTLRLETTGHSAPNLDEVEFR</sequence>
<dbReference type="Gene3D" id="2.60.120.260">
    <property type="entry name" value="Galactose-binding domain-like"/>
    <property type="match status" value="2"/>
</dbReference>
<dbReference type="Pfam" id="PF02836">
    <property type="entry name" value="Glyco_hydro_2_C"/>
    <property type="match status" value="1"/>
</dbReference>
<evidence type="ECO:0000259" key="4">
    <source>
        <dbReference type="PROSITE" id="PS51175"/>
    </source>
</evidence>
<dbReference type="Gene3D" id="2.60.40.10">
    <property type="entry name" value="Immunoglobulins"/>
    <property type="match status" value="3"/>
</dbReference>
<dbReference type="Pfam" id="PF18565">
    <property type="entry name" value="Glyco_hydro2_C5"/>
    <property type="match status" value="1"/>
</dbReference>
<dbReference type="GO" id="GO:0005975">
    <property type="term" value="P:carbohydrate metabolic process"/>
    <property type="evidence" value="ECO:0007669"/>
    <property type="project" value="InterPro"/>
</dbReference>
<dbReference type="InterPro" id="IPR036156">
    <property type="entry name" value="Beta-gal/glucu_dom_sf"/>
</dbReference>
<dbReference type="InterPro" id="IPR006102">
    <property type="entry name" value="Ig-like_GH2"/>
</dbReference>
<keyword evidence="3" id="KW-0326">Glycosidase</keyword>
<dbReference type="InterPro" id="IPR017853">
    <property type="entry name" value="GH"/>
</dbReference>
<dbReference type="PANTHER" id="PTHR42732:SF1">
    <property type="entry name" value="BETA-MANNOSIDASE"/>
    <property type="match status" value="1"/>
</dbReference>
<name>A0A934RDR2_9BACT</name>
<feature type="domain" description="CBM6" evidence="4">
    <location>
        <begin position="875"/>
        <end position="999"/>
    </location>
</feature>
<dbReference type="InterPro" id="IPR006103">
    <property type="entry name" value="Glyco_hydro_2_cat"/>
</dbReference>
<dbReference type="GO" id="GO:0004553">
    <property type="term" value="F:hydrolase activity, hydrolyzing O-glycosyl compounds"/>
    <property type="evidence" value="ECO:0007669"/>
    <property type="project" value="InterPro"/>
</dbReference>
<evidence type="ECO:0000256" key="1">
    <source>
        <dbReference type="ARBA" id="ARBA00007401"/>
    </source>
</evidence>
<accession>A0A934RDR2</accession>
<dbReference type="PRINTS" id="PR00132">
    <property type="entry name" value="GLHYDRLASE2"/>
</dbReference>
<comment type="caution">
    <text evidence="5">The sequence shown here is derived from an EMBL/GenBank/DDBJ whole genome shotgun (WGS) entry which is preliminary data.</text>
</comment>
<dbReference type="GO" id="GO:0016020">
    <property type="term" value="C:membrane"/>
    <property type="evidence" value="ECO:0007669"/>
    <property type="project" value="InterPro"/>
</dbReference>
<keyword evidence="6" id="KW-1185">Reference proteome</keyword>